<feature type="compositionally biased region" description="Polar residues" evidence="1">
    <location>
        <begin position="469"/>
        <end position="479"/>
    </location>
</feature>
<gene>
    <name evidence="3" type="ORF">BDCG_07463</name>
</gene>
<evidence type="ECO:0000256" key="1">
    <source>
        <dbReference type="SAM" id="MobiDB-lite"/>
    </source>
</evidence>
<keyword evidence="2" id="KW-0472">Membrane</keyword>
<evidence type="ECO:0000313" key="4">
    <source>
        <dbReference type="Proteomes" id="UP000002039"/>
    </source>
</evidence>
<feature type="compositionally biased region" description="Acidic residues" evidence="1">
    <location>
        <begin position="599"/>
        <end position="612"/>
    </location>
</feature>
<feature type="region of interest" description="Disordered" evidence="1">
    <location>
        <begin position="387"/>
        <end position="539"/>
    </location>
</feature>
<keyword evidence="2" id="KW-1133">Transmembrane helix</keyword>
<feature type="region of interest" description="Disordered" evidence="1">
    <location>
        <begin position="1"/>
        <end position="24"/>
    </location>
</feature>
<proteinExistence type="predicted"/>
<evidence type="ECO:0000313" key="3">
    <source>
        <dbReference type="EMBL" id="EEQ92343.2"/>
    </source>
</evidence>
<keyword evidence="4" id="KW-1185">Reference proteome</keyword>
<reference evidence="4" key="1">
    <citation type="journal article" date="2015" name="PLoS Genet.">
        <title>The dynamic genome and transcriptome of the human fungal pathogen Blastomyces and close relative Emmonsia.</title>
        <authorList>
            <person name="Munoz J.F."/>
            <person name="Gauthier G.M."/>
            <person name="Desjardins C.A."/>
            <person name="Gallo J.E."/>
            <person name="Holder J."/>
            <person name="Sullivan T.D."/>
            <person name="Marty A.J."/>
            <person name="Carmen J.C."/>
            <person name="Chen Z."/>
            <person name="Ding L."/>
            <person name="Gujja S."/>
            <person name="Magrini V."/>
            <person name="Misas E."/>
            <person name="Mitreva M."/>
            <person name="Priest M."/>
            <person name="Saif S."/>
            <person name="Whiston E.A."/>
            <person name="Young S."/>
            <person name="Zeng Q."/>
            <person name="Goldman W.E."/>
            <person name="Mardis E.R."/>
            <person name="Taylor J.W."/>
            <person name="McEwen J.G."/>
            <person name="Clay O.K."/>
            <person name="Klein B.S."/>
            <person name="Cuomo C.A."/>
        </authorList>
    </citation>
    <scope>NUCLEOTIDE SEQUENCE [LARGE SCALE GENOMIC DNA]</scope>
    <source>
        <strain evidence="4">ER-3 / ATCC MYA-2586</strain>
    </source>
</reference>
<feature type="region of interest" description="Disordered" evidence="1">
    <location>
        <begin position="583"/>
        <end position="612"/>
    </location>
</feature>
<accession>A0ABP2F5L0</accession>
<dbReference type="GeneID" id="69029188"/>
<feature type="compositionally biased region" description="Polar residues" evidence="1">
    <location>
        <begin position="356"/>
        <end position="368"/>
    </location>
</feature>
<feature type="compositionally biased region" description="Polar residues" evidence="1">
    <location>
        <begin position="506"/>
        <end position="522"/>
    </location>
</feature>
<feature type="region of interest" description="Disordered" evidence="1">
    <location>
        <begin position="345"/>
        <end position="374"/>
    </location>
</feature>
<dbReference type="RefSeq" id="XP_045278686.1">
    <property type="nucleotide sequence ID" value="XM_045423253.1"/>
</dbReference>
<keyword evidence="2" id="KW-0812">Transmembrane</keyword>
<name>A0ABP2F5L0_AJEDR</name>
<dbReference type="Proteomes" id="UP000002039">
    <property type="component" value="Unassembled WGS sequence"/>
</dbReference>
<feature type="compositionally biased region" description="Polar residues" evidence="1">
    <location>
        <begin position="286"/>
        <end position="309"/>
    </location>
</feature>
<sequence>MFLVHATAPGKHGHPKSGQPRSPLHAPEEMAFCRRKIPLQGSSKYPTTIIDAVSKEQPVLVRAGHHASLGIPAAKIACDYLNGSFTGMPLEELSLRTNHSSSVRRFLMPIQNQRRSVWISLPRMDLISTKAPQSGKRCSCCYRGERGGLDCLGDFIPGMSDAAAIVHTASIRSINIFKGPAPAPEDGPPLSASATRDLSLLWREIVAIVGAYVGTVVIFLGCLLTTGRRLRRSAQQSNRTLDMEMIKPQKPTLNTTINPATPSRLWLTPESGIDSQMWPSPKKGKSSFSMPWSNTSRSPTSPASQTGSMATFDETIVQADRMRAQDEMERLYAAVMEHDAKQSRAVYETNEDENLSPAQQQVSSSPESIQGPPEFRHLRHTALPAHPQQARLKNQPAFPPPKDPSVLQQQQHQHQQLPTSPLSPIAHRLSRLSNLSFLGSRSRDTTAGGKARRKSVRNLPISPPMGSPALTSSNYSETQPLSPRIYSPGPPPPNPSQKSLDPPSRKTPTPLNIRTGSSNSTLPFRAFASPTSATPTKTTVVERRESMLRAGGPRTGVPQTPYSPYMPFTPITPITPSHIVTRRERKQKRKENGLRVQQEEDLVMSDEDMWGT</sequence>
<dbReference type="EMBL" id="EQ999981">
    <property type="protein sequence ID" value="EEQ92343.2"/>
    <property type="molecule type" value="Genomic_DNA"/>
</dbReference>
<protein>
    <submittedName>
        <fullName evidence="3">Uncharacterized protein</fullName>
    </submittedName>
</protein>
<organism evidence="3 4">
    <name type="scientific">Ajellomyces dermatitidis (strain ER-3 / ATCC MYA-2586)</name>
    <name type="common">Blastomyces dermatitidis</name>
    <dbReference type="NCBI Taxonomy" id="559297"/>
    <lineage>
        <taxon>Eukaryota</taxon>
        <taxon>Fungi</taxon>
        <taxon>Dikarya</taxon>
        <taxon>Ascomycota</taxon>
        <taxon>Pezizomycotina</taxon>
        <taxon>Eurotiomycetes</taxon>
        <taxon>Eurotiomycetidae</taxon>
        <taxon>Onygenales</taxon>
        <taxon>Ajellomycetaceae</taxon>
        <taxon>Blastomyces</taxon>
    </lineage>
</organism>
<feature type="compositionally biased region" description="Low complexity" evidence="1">
    <location>
        <begin position="528"/>
        <end position="539"/>
    </location>
</feature>
<feature type="region of interest" description="Disordered" evidence="1">
    <location>
        <begin position="270"/>
        <end position="310"/>
    </location>
</feature>
<feature type="transmembrane region" description="Helical" evidence="2">
    <location>
        <begin position="200"/>
        <end position="224"/>
    </location>
</feature>
<evidence type="ECO:0000256" key="2">
    <source>
        <dbReference type="SAM" id="Phobius"/>
    </source>
</evidence>